<sequence>MGPLASVRSYNKRLTRWAESHPIKWVGLMVLFGTAVILLPLSVRFGGPISENLGFALAFGVFFGVLQALFLRTVDT</sequence>
<evidence type="ECO:0000256" key="1">
    <source>
        <dbReference type="SAM" id="Phobius"/>
    </source>
</evidence>
<organism evidence="2 3">
    <name type="scientific">Haladaptatus paucihalophilus DX253</name>
    <dbReference type="NCBI Taxonomy" id="797209"/>
    <lineage>
        <taxon>Archaea</taxon>
        <taxon>Methanobacteriati</taxon>
        <taxon>Methanobacteriota</taxon>
        <taxon>Stenosarchaea group</taxon>
        <taxon>Halobacteria</taxon>
        <taxon>Halobacteriales</taxon>
        <taxon>Haladaptataceae</taxon>
        <taxon>Haladaptatus</taxon>
    </lineage>
</organism>
<accession>A0A1M7A4G5</accession>
<keyword evidence="1" id="KW-1133">Transmembrane helix</keyword>
<dbReference type="EMBL" id="FRAN01000006">
    <property type="protein sequence ID" value="SHL37540.1"/>
    <property type="molecule type" value="Genomic_DNA"/>
</dbReference>
<feature type="transmembrane region" description="Helical" evidence="1">
    <location>
        <begin position="21"/>
        <end position="41"/>
    </location>
</feature>
<protein>
    <submittedName>
        <fullName evidence="2">Uncharacterized protein</fullName>
    </submittedName>
</protein>
<dbReference type="Proteomes" id="UP000184203">
    <property type="component" value="Unassembled WGS sequence"/>
</dbReference>
<gene>
    <name evidence="2" type="ORF">SAMN05444342_3697</name>
</gene>
<name>A0A1M7A4G5_HALPU</name>
<keyword evidence="1" id="KW-0472">Membrane</keyword>
<dbReference type="AlphaFoldDB" id="A0A1M7A4G5"/>
<proteinExistence type="predicted"/>
<reference evidence="3" key="1">
    <citation type="submission" date="2016-11" db="EMBL/GenBank/DDBJ databases">
        <authorList>
            <person name="Varghese N."/>
            <person name="Submissions S."/>
        </authorList>
    </citation>
    <scope>NUCLEOTIDE SEQUENCE [LARGE SCALE GENOMIC DNA]</scope>
    <source>
        <strain evidence="3">DX253</strain>
    </source>
</reference>
<evidence type="ECO:0000313" key="3">
    <source>
        <dbReference type="Proteomes" id="UP000184203"/>
    </source>
</evidence>
<evidence type="ECO:0000313" key="2">
    <source>
        <dbReference type="EMBL" id="SHL37540.1"/>
    </source>
</evidence>
<keyword evidence="3" id="KW-1185">Reference proteome</keyword>
<keyword evidence="1" id="KW-0812">Transmembrane</keyword>
<feature type="transmembrane region" description="Helical" evidence="1">
    <location>
        <begin position="53"/>
        <end position="71"/>
    </location>
</feature>